<evidence type="ECO:0008006" key="9">
    <source>
        <dbReference type="Google" id="ProtNLM"/>
    </source>
</evidence>
<keyword evidence="8" id="KW-1185">Reference proteome</keyword>
<keyword evidence="2" id="KW-0121">Carboxypeptidase</keyword>
<dbReference type="EMBL" id="OC855216">
    <property type="protein sequence ID" value="CAD7621520.1"/>
    <property type="molecule type" value="Genomic_DNA"/>
</dbReference>
<comment type="similarity">
    <text evidence="1">Belongs to the peptidase S10 family.</text>
</comment>
<dbReference type="OrthoDB" id="6496160at2759"/>
<evidence type="ECO:0000313" key="8">
    <source>
        <dbReference type="Proteomes" id="UP000759131"/>
    </source>
</evidence>
<keyword evidence="3" id="KW-0645">Protease</keyword>
<evidence type="ECO:0000313" key="7">
    <source>
        <dbReference type="EMBL" id="CAD7621520.1"/>
    </source>
</evidence>
<dbReference type="PRINTS" id="PR00724">
    <property type="entry name" value="CRBOXYPTASEC"/>
</dbReference>
<protein>
    <recommendedName>
        <fullName evidence="9">Serine carboxypeptidase</fullName>
    </recommendedName>
</protein>
<organism evidence="7">
    <name type="scientific">Medioppia subpectinata</name>
    <dbReference type="NCBI Taxonomy" id="1979941"/>
    <lineage>
        <taxon>Eukaryota</taxon>
        <taxon>Metazoa</taxon>
        <taxon>Ecdysozoa</taxon>
        <taxon>Arthropoda</taxon>
        <taxon>Chelicerata</taxon>
        <taxon>Arachnida</taxon>
        <taxon>Acari</taxon>
        <taxon>Acariformes</taxon>
        <taxon>Sarcoptiformes</taxon>
        <taxon>Oribatida</taxon>
        <taxon>Brachypylina</taxon>
        <taxon>Oppioidea</taxon>
        <taxon>Oppiidae</taxon>
        <taxon>Medioppia</taxon>
    </lineage>
</organism>
<dbReference type="Pfam" id="PF00450">
    <property type="entry name" value="Peptidase_S10"/>
    <property type="match status" value="1"/>
</dbReference>
<proteinExistence type="inferred from homology"/>
<dbReference type="Proteomes" id="UP000759131">
    <property type="component" value="Unassembled WGS sequence"/>
</dbReference>
<dbReference type="SUPFAM" id="SSF53474">
    <property type="entry name" value="alpha/beta-Hydrolases"/>
    <property type="match status" value="1"/>
</dbReference>
<keyword evidence="6" id="KW-0325">Glycoprotein</keyword>
<accession>A0A7R9KGK1</accession>
<dbReference type="PANTHER" id="PTHR11802">
    <property type="entry name" value="SERINE PROTEASE FAMILY S10 SERINE CARBOXYPEPTIDASE"/>
    <property type="match status" value="1"/>
</dbReference>
<dbReference type="AlphaFoldDB" id="A0A7R9KGK1"/>
<evidence type="ECO:0000256" key="2">
    <source>
        <dbReference type="ARBA" id="ARBA00022645"/>
    </source>
</evidence>
<keyword evidence="5" id="KW-0378">Hydrolase</keyword>
<dbReference type="InterPro" id="IPR029058">
    <property type="entry name" value="AB_hydrolase_fold"/>
</dbReference>
<sequence length="435" mass="48644">MICLHSLTVCPKLANKTSEAKSLSAVKGLPNAPTVESYTGFITVNDKYDSNIFFWFIPAFKTPKTAPVVVWLEGGPGISSLFSLFTFGPLSVDPALNVTKRDNSWAEEVSVLYVDNPVGAGYSFTKNKLGYSRDENNVADNLYEFLQQFYIVFDDYRANELYIAGQSYGGKYVPALGYRLMVSAGVSRLNFRGIAVGNGLIDPIHQMNYANVFKTMGLMDELEAQEVHRRETAIRTAITAKDYLKALQLYSDLMVSTPELVGYATTTTGYAQFYDLYQSGPLYKSIVNTIKYLSKTQTRSAIHVGPLEYNFSNKTTGDYLHNDFMQSIEPNLTAIIDGKYKVLLFTGNFDLTVGVDSINGLLEWKDWKYYKDYSLGKRFIWKVSPNDTQIAGYAKGFGNFNHVIVRDAGHCAQCDQPKATLDMITRFIGSKPFGL</sequence>
<evidence type="ECO:0000256" key="5">
    <source>
        <dbReference type="ARBA" id="ARBA00022801"/>
    </source>
</evidence>
<gene>
    <name evidence="7" type="ORF">OSB1V03_LOCUS1991</name>
</gene>
<dbReference type="EMBL" id="CAJPIZ010000641">
    <property type="protein sequence ID" value="CAG2101950.1"/>
    <property type="molecule type" value="Genomic_DNA"/>
</dbReference>
<reference evidence="7" key="1">
    <citation type="submission" date="2020-11" db="EMBL/GenBank/DDBJ databases">
        <authorList>
            <person name="Tran Van P."/>
        </authorList>
    </citation>
    <scope>NUCLEOTIDE SEQUENCE</scope>
</reference>
<evidence type="ECO:0000256" key="4">
    <source>
        <dbReference type="ARBA" id="ARBA00022729"/>
    </source>
</evidence>
<dbReference type="GO" id="GO:0006508">
    <property type="term" value="P:proteolysis"/>
    <property type="evidence" value="ECO:0007669"/>
    <property type="project" value="UniProtKB-KW"/>
</dbReference>
<dbReference type="GO" id="GO:0004185">
    <property type="term" value="F:serine-type carboxypeptidase activity"/>
    <property type="evidence" value="ECO:0007669"/>
    <property type="project" value="InterPro"/>
</dbReference>
<keyword evidence="4" id="KW-0732">Signal</keyword>
<evidence type="ECO:0000256" key="6">
    <source>
        <dbReference type="ARBA" id="ARBA00023180"/>
    </source>
</evidence>
<evidence type="ECO:0000256" key="3">
    <source>
        <dbReference type="ARBA" id="ARBA00022670"/>
    </source>
</evidence>
<name>A0A7R9KGK1_9ACAR</name>
<dbReference type="PANTHER" id="PTHR11802:SF472">
    <property type="entry name" value="SERINE CARBOXYPEPTIDASE CPVL-RELATED"/>
    <property type="match status" value="1"/>
</dbReference>
<dbReference type="InterPro" id="IPR001563">
    <property type="entry name" value="Peptidase_S10"/>
</dbReference>
<dbReference type="Gene3D" id="3.40.50.1820">
    <property type="entry name" value="alpha/beta hydrolase"/>
    <property type="match status" value="1"/>
</dbReference>
<evidence type="ECO:0000256" key="1">
    <source>
        <dbReference type="ARBA" id="ARBA00009431"/>
    </source>
</evidence>